<evidence type="ECO:0000313" key="1">
    <source>
        <dbReference type="EMBL" id="KKM65717.1"/>
    </source>
</evidence>
<protein>
    <recommendedName>
        <fullName evidence="2">Helix-turn-helix domain-containing protein</fullName>
    </recommendedName>
</protein>
<evidence type="ECO:0008006" key="2">
    <source>
        <dbReference type="Google" id="ProtNLM"/>
    </source>
</evidence>
<accession>A0A0F9M9A2</accession>
<name>A0A0F9M9A2_9ZZZZ</name>
<reference evidence="1" key="1">
    <citation type="journal article" date="2015" name="Nature">
        <title>Complex archaea that bridge the gap between prokaryotes and eukaryotes.</title>
        <authorList>
            <person name="Spang A."/>
            <person name="Saw J.H."/>
            <person name="Jorgensen S.L."/>
            <person name="Zaremba-Niedzwiedzka K."/>
            <person name="Martijn J."/>
            <person name="Lind A.E."/>
            <person name="van Eijk R."/>
            <person name="Schleper C."/>
            <person name="Guy L."/>
            <person name="Ettema T.J."/>
        </authorList>
    </citation>
    <scope>NUCLEOTIDE SEQUENCE</scope>
</reference>
<organism evidence="1">
    <name type="scientific">marine sediment metagenome</name>
    <dbReference type="NCBI Taxonomy" id="412755"/>
    <lineage>
        <taxon>unclassified sequences</taxon>
        <taxon>metagenomes</taxon>
        <taxon>ecological metagenomes</taxon>
    </lineage>
</organism>
<dbReference type="AlphaFoldDB" id="A0A0F9M9A2"/>
<gene>
    <name evidence="1" type="ORF">LCGC14_1488470</name>
</gene>
<comment type="caution">
    <text evidence="1">The sequence shown here is derived from an EMBL/GenBank/DDBJ whole genome shotgun (WGS) entry which is preliminary data.</text>
</comment>
<proteinExistence type="predicted"/>
<dbReference type="EMBL" id="LAZR01010676">
    <property type="protein sequence ID" value="KKM65717.1"/>
    <property type="molecule type" value="Genomic_DNA"/>
</dbReference>
<sequence length="139" mass="15557">MEEGRTVTILDNEFVTANQAALLIGMDRRTFISRAKTLGIRCIEDRDARGKVRSYRLGDVLDHRLELGEREEVPKLREQRDRCILALYRTLGTSLQAVAEIVGGITRQRVHGIIEEQQAIEAEVFADVEEAPAEPAGPS</sequence>